<dbReference type="EMBL" id="LAZR01000255">
    <property type="protein sequence ID" value="KKN78921.1"/>
    <property type="molecule type" value="Genomic_DNA"/>
</dbReference>
<organism evidence="1">
    <name type="scientific">marine sediment metagenome</name>
    <dbReference type="NCBI Taxonomy" id="412755"/>
    <lineage>
        <taxon>unclassified sequences</taxon>
        <taxon>metagenomes</taxon>
        <taxon>ecological metagenomes</taxon>
    </lineage>
</organism>
<dbReference type="AlphaFoldDB" id="A0A0F9VZT8"/>
<name>A0A0F9VZT8_9ZZZZ</name>
<comment type="caution">
    <text evidence="1">The sequence shown here is derived from an EMBL/GenBank/DDBJ whole genome shotgun (WGS) entry which is preliminary data.</text>
</comment>
<evidence type="ECO:0000313" key="1">
    <source>
        <dbReference type="EMBL" id="KKN78921.1"/>
    </source>
</evidence>
<protein>
    <submittedName>
        <fullName evidence="1">Uncharacterized protein</fullName>
    </submittedName>
</protein>
<gene>
    <name evidence="1" type="ORF">LCGC14_0345420</name>
</gene>
<reference evidence="1" key="1">
    <citation type="journal article" date="2015" name="Nature">
        <title>Complex archaea that bridge the gap between prokaryotes and eukaryotes.</title>
        <authorList>
            <person name="Spang A."/>
            <person name="Saw J.H."/>
            <person name="Jorgensen S.L."/>
            <person name="Zaremba-Niedzwiedzka K."/>
            <person name="Martijn J."/>
            <person name="Lind A.E."/>
            <person name="van Eijk R."/>
            <person name="Schleper C."/>
            <person name="Guy L."/>
            <person name="Ettema T.J."/>
        </authorList>
    </citation>
    <scope>NUCLEOTIDE SEQUENCE</scope>
</reference>
<sequence length="145" mass="16678">MKFKIFKIVLLIVFSLMQGHISAQENMGNIHVPFGDIFTLSSNNKSSTIGNNEENVNIELLDYMEEWGYDAPPEDENRNHYSDVQYTLQVKVKGIENTYSFYSSEIKQNDNFTIALDNYTLLILSDDYANTSASIEMKVNKKDKE</sequence>
<proteinExistence type="predicted"/>
<accession>A0A0F9VZT8</accession>